<reference evidence="1 2" key="1">
    <citation type="submission" date="2024-08" db="EMBL/GenBank/DDBJ databases">
        <authorList>
            <person name="Will J Nash"/>
            <person name="Angela Man"/>
            <person name="Seanna McTaggart"/>
            <person name="Kendall Baker"/>
            <person name="Tom Barker"/>
            <person name="Leah Catchpole"/>
            <person name="Alex Durrant"/>
            <person name="Karim Gharbi"/>
            <person name="Naomi Irish"/>
            <person name="Gemy Kaithakottil"/>
            <person name="Debby Ku"/>
            <person name="Aaliyah Providence"/>
            <person name="Felix Shaw"/>
            <person name="David Swarbreck"/>
            <person name="Chris Watkins"/>
            <person name="Ann M. McCartney"/>
            <person name="Giulio Formenti"/>
            <person name="Alice Mouton"/>
            <person name="Noel Vella"/>
            <person name="Bjorn M von Reumont"/>
            <person name="Adriana Vella"/>
            <person name="Wilfried Haerty"/>
        </authorList>
    </citation>
    <scope>NUCLEOTIDE SEQUENCE [LARGE SCALE GENOMIC DNA]</scope>
</reference>
<protein>
    <submittedName>
        <fullName evidence="1">Uncharacterized protein</fullName>
    </submittedName>
</protein>
<accession>A0ABP1P6J9</accession>
<dbReference type="EMBL" id="CAXAJV020001299">
    <property type="protein sequence ID" value="CAL7948890.1"/>
    <property type="molecule type" value="Genomic_DNA"/>
</dbReference>
<evidence type="ECO:0000313" key="1">
    <source>
        <dbReference type="EMBL" id="CAL7948890.1"/>
    </source>
</evidence>
<gene>
    <name evidence="1" type="ORF">XYLVIOL_LOCUS9128</name>
</gene>
<evidence type="ECO:0000313" key="2">
    <source>
        <dbReference type="Proteomes" id="UP001642520"/>
    </source>
</evidence>
<dbReference type="Proteomes" id="UP001642520">
    <property type="component" value="Unassembled WGS sequence"/>
</dbReference>
<comment type="caution">
    <text evidence="1">The sequence shown here is derived from an EMBL/GenBank/DDBJ whole genome shotgun (WGS) entry which is preliminary data.</text>
</comment>
<sequence length="236" mass="28069">MEKIADNCEKLSKDNRTDEINYLIKKLVELKETIDKYKDMKGFWNLHFFSLSMVIWADQLKCQQLQKTEANSRITIRTAIKFVRFKERKLKNFRVRRKSHFLKECGQLHIIGWIYADNFWPLQIEYSSENLSKDIKRYQEENKKIHDQLPILADKLTNLEILCGLTNPCKVTEEVSKISTVLASMTENEDNTLSKIMSTLNILKKFKEEIRQKKKALNSIRNKKFMIQRQNESTKE</sequence>
<keyword evidence="2" id="KW-1185">Reference proteome</keyword>
<name>A0ABP1P6J9_XYLVO</name>
<proteinExistence type="predicted"/>
<organism evidence="1 2">
    <name type="scientific">Xylocopa violacea</name>
    <name type="common">Violet carpenter bee</name>
    <name type="synonym">Apis violacea</name>
    <dbReference type="NCBI Taxonomy" id="135666"/>
    <lineage>
        <taxon>Eukaryota</taxon>
        <taxon>Metazoa</taxon>
        <taxon>Ecdysozoa</taxon>
        <taxon>Arthropoda</taxon>
        <taxon>Hexapoda</taxon>
        <taxon>Insecta</taxon>
        <taxon>Pterygota</taxon>
        <taxon>Neoptera</taxon>
        <taxon>Endopterygota</taxon>
        <taxon>Hymenoptera</taxon>
        <taxon>Apocrita</taxon>
        <taxon>Aculeata</taxon>
        <taxon>Apoidea</taxon>
        <taxon>Anthophila</taxon>
        <taxon>Apidae</taxon>
        <taxon>Xylocopa</taxon>
        <taxon>Xylocopa</taxon>
    </lineage>
</organism>